<accession>A0A841JR59</accession>
<evidence type="ECO:0000256" key="2">
    <source>
        <dbReference type="SAM" id="Phobius"/>
    </source>
</evidence>
<comment type="caution">
    <text evidence="4">The sequence shown here is derived from an EMBL/GenBank/DDBJ whole genome shotgun (WGS) entry which is preliminary data.</text>
</comment>
<evidence type="ECO:0000259" key="3">
    <source>
        <dbReference type="Pfam" id="PF02470"/>
    </source>
</evidence>
<dbReference type="InterPro" id="IPR052336">
    <property type="entry name" value="MlaD_Phospholipid_Transporter"/>
</dbReference>
<keyword evidence="2" id="KW-0812">Transmembrane</keyword>
<dbReference type="Pfam" id="PF02470">
    <property type="entry name" value="MlaD"/>
    <property type="match status" value="1"/>
</dbReference>
<keyword evidence="5" id="KW-1185">Reference proteome</keyword>
<dbReference type="PANTHER" id="PTHR33371:SF4">
    <property type="entry name" value="INTERMEMBRANE PHOSPHOLIPID TRANSPORT SYSTEM BINDING PROTEIN MLAD"/>
    <property type="match status" value="1"/>
</dbReference>
<feature type="domain" description="Mce/MlaD" evidence="3">
    <location>
        <begin position="36"/>
        <end position="113"/>
    </location>
</feature>
<reference evidence="4 5" key="1">
    <citation type="submission" date="2020-08" db="EMBL/GenBank/DDBJ databases">
        <title>Genomic Encyclopedia of Type Strains, Phase IV (KMG-IV): sequencing the most valuable type-strain genomes for metagenomic binning, comparative biology and taxonomic classification.</title>
        <authorList>
            <person name="Goeker M."/>
        </authorList>
    </citation>
    <scope>NUCLEOTIDE SEQUENCE [LARGE SCALE GENOMIC DNA]</scope>
    <source>
        <strain evidence="4 5">DSM 103733</strain>
    </source>
</reference>
<dbReference type="AlphaFoldDB" id="A0A841JR59"/>
<organism evidence="4 5">
    <name type="scientific">Silvibacterium bohemicum</name>
    <dbReference type="NCBI Taxonomy" id="1577686"/>
    <lineage>
        <taxon>Bacteria</taxon>
        <taxon>Pseudomonadati</taxon>
        <taxon>Acidobacteriota</taxon>
        <taxon>Terriglobia</taxon>
        <taxon>Terriglobales</taxon>
        <taxon>Acidobacteriaceae</taxon>
        <taxon>Silvibacterium</taxon>
    </lineage>
</organism>
<dbReference type="PANTHER" id="PTHR33371">
    <property type="entry name" value="INTERMEMBRANE PHOSPHOLIPID TRANSPORT SYSTEM BINDING PROTEIN MLAD-RELATED"/>
    <property type="match status" value="1"/>
</dbReference>
<dbReference type="EMBL" id="JACHEK010000003">
    <property type="protein sequence ID" value="MBB6143882.1"/>
    <property type="molecule type" value="Genomic_DNA"/>
</dbReference>
<dbReference type="Proteomes" id="UP000538666">
    <property type="component" value="Unassembled WGS sequence"/>
</dbReference>
<dbReference type="InterPro" id="IPR003399">
    <property type="entry name" value="Mce/MlaD"/>
</dbReference>
<sequence>MWNRNITIGIFVVAGTALFTLAIFLIGNQHTAFARHIELYTEFANVDGLAKGSKVSVAGFDSGEVTDIAVPNSPSSRFRLKLRIEQRVRGLVRTDSMVTIATEGVVGDKFLLIHQGSATAPEAAPSSTLPSTEPIDMADLLEKSTGLLNSASGTMKTVADKLNGTLDAVTTTVDNANDLVVGLKQGKGTIGMLLRDETTATNVRQAVVNAKQATTSLNHASGQADALVSDLQSRGLGQRADQTMSNVQSAARNLDATSQQLHQTLTTALGPDEQGVDAAGNIQESLSNLNQATGNMAEDTEALKHEFFFRGFFKHRGYYSLATLDPTTYRTDKLFTNTGNPRAGSRRRNSSSERRMEAKFYLRRERHRSIERSPSLAMRRSKALW</sequence>
<feature type="transmembrane region" description="Helical" evidence="2">
    <location>
        <begin position="6"/>
        <end position="26"/>
    </location>
</feature>
<keyword evidence="2" id="KW-1133">Transmembrane helix</keyword>
<feature type="region of interest" description="Disordered" evidence="1">
    <location>
        <begin position="333"/>
        <end position="358"/>
    </location>
</feature>
<evidence type="ECO:0000313" key="5">
    <source>
        <dbReference type="Proteomes" id="UP000538666"/>
    </source>
</evidence>
<name>A0A841JR59_9BACT</name>
<dbReference type="RefSeq" id="WP_231581174.1">
    <property type="nucleotide sequence ID" value="NZ_JACHEK010000003.1"/>
</dbReference>
<keyword evidence="2" id="KW-0472">Membrane</keyword>
<proteinExistence type="predicted"/>
<evidence type="ECO:0000313" key="4">
    <source>
        <dbReference type="EMBL" id="MBB6143882.1"/>
    </source>
</evidence>
<protein>
    <submittedName>
        <fullName evidence="4">Phospholipid/cholesterol/gamma-HCH transport system substrate-binding protein</fullName>
    </submittedName>
</protein>
<gene>
    <name evidence="4" type="ORF">HNQ77_001831</name>
</gene>
<evidence type="ECO:0000256" key="1">
    <source>
        <dbReference type="SAM" id="MobiDB-lite"/>
    </source>
</evidence>